<evidence type="ECO:0000256" key="7">
    <source>
        <dbReference type="ARBA" id="ARBA00029602"/>
    </source>
</evidence>
<dbReference type="Proteomes" id="UP000664859">
    <property type="component" value="Unassembled WGS sequence"/>
</dbReference>
<dbReference type="AlphaFoldDB" id="A0A835Z415"/>
<gene>
    <name evidence="9" type="ORF">JKP88DRAFT_198411</name>
</gene>
<sequence length="556" mass="58305">MAKSMGYNLASGLSGMLKEGHTSYEGVDEAIMRNIDAARQLADIVKSSLGPNGMKKLVVNHQGKIIVTSDGATIVHELDVLHPAAKMIVLASQMQEQEVGDGTSLVVALAGGLLRLAGDLLRQGLHTAEILEGYARAYEKCAAELPSLACHTVEDPRDKAQLIAGIRTALGAKQYGFEDTLAPFVAEACLTVMPAKPKKATIAVDNVRIAKLQGGSIDQCDVIKGMVILRDSEGSIKRVEDAKVTVFGCGIEASSTEAKGTVLIRTAEELMNYNKSEEKLMEEIIKSIADSGAQVVVANGSISEMALHYLEKYGLMVLKITSKWELRRLCAALRATALVRLGPATPDEMGRATLVEVREVGGRNITVVARDDEDARLATVVLRASTEPLLSDLGRAVDDGVQCARALCLDPRFVPGAGATEAQLAARVRAFADTQTGLDQYAIRKFAEALEVVPRVLCETSGLDATAVLARLAAAHAADPACPLGVDVEAGGAGTGGGEGGDSGGGSGTRDAAAAGIYDLLVCKESALRLAVDATLTVLRVDQIIMAKQAGGPKPK</sequence>
<dbReference type="SUPFAM" id="SSF48592">
    <property type="entry name" value="GroEL equatorial domain-like"/>
    <property type="match status" value="1"/>
</dbReference>
<dbReference type="Gene3D" id="3.50.7.10">
    <property type="entry name" value="GroEL"/>
    <property type="match status" value="1"/>
</dbReference>
<dbReference type="SUPFAM" id="SSF54849">
    <property type="entry name" value="GroEL-intermediate domain like"/>
    <property type="match status" value="1"/>
</dbReference>
<evidence type="ECO:0000313" key="9">
    <source>
        <dbReference type="EMBL" id="KAG5185272.1"/>
    </source>
</evidence>
<dbReference type="InterPro" id="IPR027409">
    <property type="entry name" value="GroEL-like_apical_dom_sf"/>
</dbReference>
<dbReference type="EMBL" id="JAFCMP010000135">
    <property type="protein sequence ID" value="KAG5185272.1"/>
    <property type="molecule type" value="Genomic_DNA"/>
</dbReference>
<dbReference type="InterPro" id="IPR027413">
    <property type="entry name" value="GROEL-like_equatorial_sf"/>
</dbReference>
<dbReference type="GO" id="GO:0051082">
    <property type="term" value="F:unfolded protein binding"/>
    <property type="evidence" value="ECO:0007669"/>
    <property type="project" value="InterPro"/>
</dbReference>
<accession>A0A835Z415</accession>
<dbReference type="PROSITE" id="PS00750">
    <property type="entry name" value="TCP1_1"/>
    <property type="match status" value="1"/>
</dbReference>
<keyword evidence="10" id="KW-1185">Reference proteome</keyword>
<keyword evidence="3" id="KW-0963">Cytoplasm</keyword>
<dbReference type="GO" id="GO:0016887">
    <property type="term" value="F:ATP hydrolysis activity"/>
    <property type="evidence" value="ECO:0007669"/>
    <property type="project" value="InterPro"/>
</dbReference>
<dbReference type="OrthoDB" id="1748577at2759"/>
<dbReference type="Pfam" id="PF00118">
    <property type="entry name" value="Cpn60_TCP1"/>
    <property type="match status" value="1"/>
</dbReference>
<reference evidence="9" key="1">
    <citation type="submission" date="2021-02" db="EMBL/GenBank/DDBJ databases">
        <title>First Annotated Genome of the Yellow-green Alga Tribonema minus.</title>
        <authorList>
            <person name="Mahan K.M."/>
        </authorList>
    </citation>
    <scope>NUCLEOTIDE SEQUENCE</scope>
    <source>
        <strain evidence="9">UTEX B ZZ1240</strain>
    </source>
</reference>
<evidence type="ECO:0000256" key="5">
    <source>
        <dbReference type="ARBA" id="ARBA00022840"/>
    </source>
</evidence>
<dbReference type="PRINTS" id="PR00304">
    <property type="entry name" value="TCOMPLEXTCP1"/>
</dbReference>
<comment type="caution">
    <text evidence="9">The sequence shown here is derived from an EMBL/GenBank/DDBJ whole genome shotgun (WGS) entry which is preliminary data.</text>
</comment>
<dbReference type="Gene3D" id="3.30.260.10">
    <property type="entry name" value="TCP-1-like chaperonin intermediate domain"/>
    <property type="match status" value="1"/>
</dbReference>
<dbReference type="InterPro" id="IPR017998">
    <property type="entry name" value="Chaperone_TCP-1"/>
</dbReference>
<dbReference type="InterPro" id="IPR012721">
    <property type="entry name" value="Chap_CCT_theta"/>
</dbReference>
<keyword evidence="4 8" id="KW-0547">Nucleotide-binding</keyword>
<dbReference type="GO" id="GO:0005737">
    <property type="term" value="C:cytoplasm"/>
    <property type="evidence" value="ECO:0007669"/>
    <property type="project" value="UniProtKB-SubCell"/>
</dbReference>
<dbReference type="NCBIfam" id="TIGR02346">
    <property type="entry name" value="chap_CCT_theta"/>
    <property type="match status" value="1"/>
</dbReference>
<dbReference type="PROSITE" id="PS00995">
    <property type="entry name" value="TCP1_3"/>
    <property type="match status" value="1"/>
</dbReference>
<dbReference type="Gene3D" id="1.10.560.10">
    <property type="entry name" value="GroEL-like equatorial domain"/>
    <property type="match status" value="1"/>
</dbReference>
<evidence type="ECO:0000313" key="10">
    <source>
        <dbReference type="Proteomes" id="UP000664859"/>
    </source>
</evidence>
<dbReference type="FunFam" id="3.50.7.10:FF:000008">
    <property type="entry name" value="T-complex protein 1 subunit theta"/>
    <property type="match status" value="1"/>
</dbReference>
<protein>
    <recommendedName>
        <fullName evidence="7">CCT-theta</fullName>
    </recommendedName>
</protein>
<evidence type="ECO:0000256" key="8">
    <source>
        <dbReference type="RuleBase" id="RU004187"/>
    </source>
</evidence>
<dbReference type="SUPFAM" id="SSF52029">
    <property type="entry name" value="GroEL apical domain-like"/>
    <property type="match status" value="1"/>
</dbReference>
<dbReference type="CDD" id="cd03341">
    <property type="entry name" value="TCP1_theta"/>
    <property type="match status" value="1"/>
</dbReference>
<evidence type="ECO:0000256" key="3">
    <source>
        <dbReference type="ARBA" id="ARBA00022490"/>
    </source>
</evidence>
<dbReference type="GO" id="GO:0005524">
    <property type="term" value="F:ATP binding"/>
    <property type="evidence" value="ECO:0007669"/>
    <property type="project" value="UniProtKB-KW"/>
</dbReference>
<dbReference type="GO" id="GO:0140662">
    <property type="term" value="F:ATP-dependent protein folding chaperone"/>
    <property type="evidence" value="ECO:0007669"/>
    <property type="project" value="InterPro"/>
</dbReference>
<name>A0A835Z415_9STRA</name>
<proteinExistence type="inferred from homology"/>
<dbReference type="InterPro" id="IPR002194">
    <property type="entry name" value="Chaperonin_TCP-1_CS"/>
</dbReference>
<dbReference type="PANTHER" id="PTHR11353">
    <property type="entry name" value="CHAPERONIN"/>
    <property type="match status" value="1"/>
</dbReference>
<organism evidence="9 10">
    <name type="scientific">Tribonema minus</name>
    <dbReference type="NCBI Taxonomy" id="303371"/>
    <lineage>
        <taxon>Eukaryota</taxon>
        <taxon>Sar</taxon>
        <taxon>Stramenopiles</taxon>
        <taxon>Ochrophyta</taxon>
        <taxon>PX clade</taxon>
        <taxon>Xanthophyceae</taxon>
        <taxon>Tribonematales</taxon>
        <taxon>Tribonemataceae</taxon>
        <taxon>Tribonema</taxon>
    </lineage>
</organism>
<evidence type="ECO:0000256" key="1">
    <source>
        <dbReference type="ARBA" id="ARBA00004496"/>
    </source>
</evidence>
<evidence type="ECO:0000256" key="2">
    <source>
        <dbReference type="ARBA" id="ARBA00008020"/>
    </source>
</evidence>
<dbReference type="InterPro" id="IPR027410">
    <property type="entry name" value="TCP-1-like_intermed_sf"/>
</dbReference>
<comment type="similarity">
    <text evidence="2 8">Belongs to the TCP-1 chaperonin family.</text>
</comment>
<evidence type="ECO:0000256" key="4">
    <source>
        <dbReference type="ARBA" id="ARBA00022741"/>
    </source>
</evidence>
<evidence type="ECO:0000256" key="6">
    <source>
        <dbReference type="ARBA" id="ARBA00023186"/>
    </source>
</evidence>
<dbReference type="InterPro" id="IPR002423">
    <property type="entry name" value="Cpn60/GroEL/TCP-1"/>
</dbReference>
<comment type="subcellular location">
    <subcellularLocation>
        <location evidence="1">Cytoplasm</location>
    </subcellularLocation>
</comment>
<keyword evidence="5 8" id="KW-0067">ATP-binding</keyword>
<keyword evidence="6 8" id="KW-0143">Chaperone</keyword>